<proteinExistence type="predicted"/>
<reference evidence="2 3" key="1">
    <citation type="submission" date="2023-01" db="EMBL/GenBank/DDBJ databases">
        <title>Analysis of 21 Apiospora genomes using comparative genomics revels a genus with tremendous synthesis potential of carbohydrate active enzymes and secondary metabolites.</title>
        <authorList>
            <person name="Sorensen T."/>
        </authorList>
    </citation>
    <scope>NUCLEOTIDE SEQUENCE [LARGE SCALE GENOMIC DNA]</scope>
    <source>
        <strain evidence="2 3">CBS 20057</strain>
    </source>
</reference>
<name>A0ABR1SHM4_9PEZI</name>
<evidence type="ECO:0000256" key="1">
    <source>
        <dbReference type="SAM" id="MobiDB-lite"/>
    </source>
</evidence>
<accession>A0ABR1SHM4</accession>
<evidence type="ECO:0000313" key="2">
    <source>
        <dbReference type="EMBL" id="KAK8033811.1"/>
    </source>
</evidence>
<keyword evidence="3" id="KW-1185">Reference proteome</keyword>
<gene>
    <name evidence="2" type="ORF">PG991_003209</name>
</gene>
<dbReference type="EMBL" id="JAQQWI010000006">
    <property type="protein sequence ID" value="KAK8033811.1"/>
    <property type="molecule type" value="Genomic_DNA"/>
</dbReference>
<sequence>MGEPQESSMVFMGERKTEDASADDGDGSLGLRTIREYISHFKAWHFAQNHPNETWKYVGLAIEKRKREGKDSAVIVDGVLIPHKRLKHETSRHSYTQIEKVVNGIKSVASGRAYDNSLHATSHDTRA</sequence>
<dbReference type="Proteomes" id="UP001396898">
    <property type="component" value="Unassembled WGS sequence"/>
</dbReference>
<organism evidence="2 3">
    <name type="scientific">Apiospora marii</name>
    <dbReference type="NCBI Taxonomy" id="335849"/>
    <lineage>
        <taxon>Eukaryota</taxon>
        <taxon>Fungi</taxon>
        <taxon>Dikarya</taxon>
        <taxon>Ascomycota</taxon>
        <taxon>Pezizomycotina</taxon>
        <taxon>Sordariomycetes</taxon>
        <taxon>Xylariomycetidae</taxon>
        <taxon>Amphisphaeriales</taxon>
        <taxon>Apiosporaceae</taxon>
        <taxon>Apiospora</taxon>
    </lineage>
</organism>
<comment type="caution">
    <text evidence="2">The sequence shown here is derived from an EMBL/GenBank/DDBJ whole genome shotgun (WGS) entry which is preliminary data.</text>
</comment>
<evidence type="ECO:0000313" key="3">
    <source>
        <dbReference type="Proteomes" id="UP001396898"/>
    </source>
</evidence>
<feature type="region of interest" description="Disordered" evidence="1">
    <location>
        <begin position="1"/>
        <end position="27"/>
    </location>
</feature>
<protein>
    <submittedName>
        <fullName evidence="2">Uncharacterized protein</fullName>
    </submittedName>
</protein>